<protein>
    <submittedName>
        <fullName evidence="5">Ankyrin repeat domain-containing protein</fullName>
    </submittedName>
</protein>
<proteinExistence type="predicted"/>
<feature type="signal peptide" evidence="4">
    <location>
        <begin position="1"/>
        <end position="25"/>
    </location>
</feature>
<dbReference type="AlphaFoldDB" id="A0A4Y9SQN9"/>
<feature type="repeat" description="ANK" evidence="3">
    <location>
        <begin position="163"/>
        <end position="195"/>
    </location>
</feature>
<keyword evidence="2 3" id="KW-0040">ANK repeat</keyword>
<dbReference type="Proteomes" id="UP000297258">
    <property type="component" value="Unassembled WGS sequence"/>
</dbReference>
<evidence type="ECO:0000313" key="5">
    <source>
        <dbReference type="EMBL" id="TFW28970.1"/>
    </source>
</evidence>
<sequence length="223" mass="23788">MRHARRTIFRLFFVMACMWFGAAQAATPEESFNFFRAVQMDDARTVQALLGKGLDPNAKNPVGGEPALVAAVREGSMQVLEVLLANPSTNIEVNALNGNTALMMAAFKHNKPALMALLNKGAAVDRQGWTALHYAAAAGDDEIARILLQRGARIDAVSPPASGLYTPLMLAAREGRHSTAQLLIEQGANPRLKNSEDLTAAQIAERAGQAALSSAIEAQAKGR</sequence>
<reference evidence="5 6" key="1">
    <citation type="submission" date="2019-03" db="EMBL/GenBank/DDBJ databases">
        <title>Draft genome of Massilia hortus sp. nov., a novel bacterial species of the Oxalobacteraceae family.</title>
        <authorList>
            <person name="Peta V."/>
            <person name="Raths R."/>
            <person name="Bucking H."/>
        </authorList>
    </citation>
    <scope>NUCLEOTIDE SEQUENCE [LARGE SCALE GENOMIC DNA]</scope>
    <source>
        <strain evidence="5 6">ONC3</strain>
    </source>
</reference>
<dbReference type="SMART" id="SM00248">
    <property type="entry name" value="ANK"/>
    <property type="match status" value="5"/>
</dbReference>
<dbReference type="InterPro" id="IPR050745">
    <property type="entry name" value="Multifunctional_regulatory"/>
</dbReference>
<evidence type="ECO:0000256" key="2">
    <source>
        <dbReference type="ARBA" id="ARBA00023043"/>
    </source>
</evidence>
<dbReference type="OrthoDB" id="198309at2"/>
<organism evidence="5 6">
    <name type="scientific">Massilia horti</name>
    <dbReference type="NCBI Taxonomy" id="2562153"/>
    <lineage>
        <taxon>Bacteria</taxon>
        <taxon>Pseudomonadati</taxon>
        <taxon>Pseudomonadota</taxon>
        <taxon>Betaproteobacteria</taxon>
        <taxon>Burkholderiales</taxon>
        <taxon>Oxalobacteraceae</taxon>
        <taxon>Telluria group</taxon>
        <taxon>Massilia</taxon>
    </lineage>
</organism>
<dbReference type="PRINTS" id="PR01415">
    <property type="entry name" value="ANKYRIN"/>
</dbReference>
<name>A0A4Y9SQN9_9BURK</name>
<dbReference type="InterPro" id="IPR036770">
    <property type="entry name" value="Ankyrin_rpt-contain_sf"/>
</dbReference>
<dbReference type="SUPFAM" id="SSF48403">
    <property type="entry name" value="Ankyrin repeat"/>
    <property type="match status" value="1"/>
</dbReference>
<dbReference type="PROSITE" id="PS50297">
    <property type="entry name" value="ANK_REP_REGION"/>
    <property type="match status" value="3"/>
</dbReference>
<feature type="chain" id="PRO_5021234339" evidence="4">
    <location>
        <begin position="26"/>
        <end position="223"/>
    </location>
</feature>
<dbReference type="PANTHER" id="PTHR24189:SF50">
    <property type="entry name" value="ANKYRIN REPEAT AND SOCS BOX PROTEIN 2"/>
    <property type="match status" value="1"/>
</dbReference>
<evidence type="ECO:0000256" key="3">
    <source>
        <dbReference type="PROSITE-ProRule" id="PRU00023"/>
    </source>
</evidence>
<dbReference type="PROSITE" id="PS50088">
    <property type="entry name" value="ANK_REPEAT"/>
    <property type="match status" value="3"/>
</dbReference>
<feature type="repeat" description="ANK" evidence="3">
    <location>
        <begin position="127"/>
        <end position="159"/>
    </location>
</feature>
<dbReference type="RefSeq" id="WP_135191470.1">
    <property type="nucleotide sequence ID" value="NZ_SPUM01000132.1"/>
</dbReference>
<dbReference type="Pfam" id="PF12796">
    <property type="entry name" value="Ank_2"/>
    <property type="match status" value="1"/>
</dbReference>
<keyword evidence="1" id="KW-0677">Repeat</keyword>
<dbReference type="Gene3D" id="1.25.40.20">
    <property type="entry name" value="Ankyrin repeat-containing domain"/>
    <property type="match status" value="1"/>
</dbReference>
<comment type="caution">
    <text evidence="5">The sequence shown here is derived from an EMBL/GenBank/DDBJ whole genome shotgun (WGS) entry which is preliminary data.</text>
</comment>
<evidence type="ECO:0000256" key="4">
    <source>
        <dbReference type="SAM" id="SignalP"/>
    </source>
</evidence>
<dbReference type="InterPro" id="IPR002110">
    <property type="entry name" value="Ankyrin_rpt"/>
</dbReference>
<dbReference type="Pfam" id="PF00023">
    <property type="entry name" value="Ank"/>
    <property type="match status" value="1"/>
</dbReference>
<keyword evidence="4" id="KW-0732">Signal</keyword>
<keyword evidence="6" id="KW-1185">Reference proteome</keyword>
<dbReference type="PANTHER" id="PTHR24189">
    <property type="entry name" value="MYOTROPHIN"/>
    <property type="match status" value="1"/>
</dbReference>
<accession>A0A4Y9SQN9</accession>
<dbReference type="EMBL" id="SPUM01000132">
    <property type="protein sequence ID" value="TFW28970.1"/>
    <property type="molecule type" value="Genomic_DNA"/>
</dbReference>
<gene>
    <name evidence="5" type="ORF">E4O92_20280</name>
</gene>
<evidence type="ECO:0000256" key="1">
    <source>
        <dbReference type="ARBA" id="ARBA00022737"/>
    </source>
</evidence>
<feature type="repeat" description="ANK" evidence="3">
    <location>
        <begin position="97"/>
        <end position="129"/>
    </location>
</feature>
<evidence type="ECO:0000313" key="6">
    <source>
        <dbReference type="Proteomes" id="UP000297258"/>
    </source>
</evidence>